<keyword evidence="1" id="KW-0328">Glycosyltransferase</keyword>
<dbReference type="GO" id="GO:0016757">
    <property type="term" value="F:glycosyltransferase activity"/>
    <property type="evidence" value="ECO:0007669"/>
    <property type="project" value="UniProtKB-KW"/>
</dbReference>
<dbReference type="AlphaFoldDB" id="A0AAW1YJA5"/>
<feature type="region of interest" description="Disordered" evidence="2">
    <location>
        <begin position="21"/>
        <end position="40"/>
    </location>
</feature>
<dbReference type="Gene3D" id="3.40.50.2000">
    <property type="entry name" value="Glycogen Phosphorylase B"/>
    <property type="match status" value="1"/>
</dbReference>
<dbReference type="EMBL" id="JBEDUW010000001">
    <property type="protein sequence ID" value="KAK9948697.1"/>
    <property type="molecule type" value="Genomic_DNA"/>
</dbReference>
<evidence type="ECO:0000256" key="1">
    <source>
        <dbReference type="ARBA" id="ARBA00022676"/>
    </source>
</evidence>
<evidence type="ECO:0000256" key="2">
    <source>
        <dbReference type="SAM" id="MobiDB-lite"/>
    </source>
</evidence>
<protein>
    <submittedName>
        <fullName evidence="3">Uncharacterized protein</fullName>
    </submittedName>
</protein>
<dbReference type="PANTHER" id="PTHR48046">
    <property type="entry name" value="UDP-GLYCOSYLTRANSFERASE 72E1"/>
    <property type="match status" value="1"/>
</dbReference>
<evidence type="ECO:0000313" key="4">
    <source>
        <dbReference type="Proteomes" id="UP001457282"/>
    </source>
</evidence>
<sequence length="115" mass="12863">MSSNSKLHAAILSSPGMGHLVPVLELGKTPRHRPRRRRNDLRHVLFHVRKPSPQTIKAATTPKLRIVEIPPVDISGLVDPHTAVFTCLAVMMREIRPAFRSALRHMAFSSHHADS</sequence>
<reference evidence="3 4" key="1">
    <citation type="journal article" date="2023" name="G3 (Bethesda)">
        <title>A chromosome-length genome assembly and annotation of blackberry (Rubus argutus, cv. 'Hillquist').</title>
        <authorList>
            <person name="Bruna T."/>
            <person name="Aryal R."/>
            <person name="Dudchenko O."/>
            <person name="Sargent D.J."/>
            <person name="Mead D."/>
            <person name="Buti M."/>
            <person name="Cavallini A."/>
            <person name="Hytonen T."/>
            <person name="Andres J."/>
            <person name="Pham M."/>
            <person name="Weisz D."/>
            <person name="Mascagni F."/>
            <person name="Usai G."/>
            <person name="Natali L."/>
            <person name="Bassil N."/>
            <person name="Fernandez G.E."/>
            <person name="Lomsadze A."/>
            <person name="Armour M."/>
            <person name="Olukolu B."/>
            <person name="Poorten T."/>
            <person name="Britton C."/>
            <person name="Davik J."/>
            <person name="Ashrafi H."/>
            <person name="Aiden E.L."/>
            <person name="Borodovsky M."/>
            <person name="Worthington M."/>
        </authorList>
    </citation>
    <scope>NUCLEOTIDE SEQUENCE [LARGE SCALE GENOMIC DNA]</scope>
    <source>
        <strain evidence="3">PI 553951</strain>
    </source>
</reference>
<accession>A0AAW1YJA5</accession>
<dbReference type="PANTHER" id="PTHR48046:SF1">
    <property type="entry name" value="GLYCOSYLTRANSFERASE-RELATED"/>
    <property type="match status" value="1"/>
</dbReference>
<keyword evidence="1" id="KW-0808">Transferase</keyword>
<gene>
    <name evidence="3" type="ORF">M0R45_004262</name>
</gene>
<organism evidence="3 4">
    <name type="scientific">Rubus argutus</name>
    <name type="common">Southern blackberry</name>
    <dbReference type="NCBI Taxonomy" id="59490"/>
    <lineage>
        <taxon>Eukaryota</taxon>
        <taxon>Viridiplantae</taxon>
        <taxon>Streptophyta</taxon>
        <taxon>Embryophyta</taxon>
        <taxon>Tracheophyta</taxon>
        <taxon>Spermatophyta</taxon>
        <taxon>Magnoliopsida</taxon>
        <taxon>eudicotyledons</taxon>
        <taxon>Gunneridae</taxon>
        <taxon>Pentapetalae</taxon>
        <taxon>rosids</taxon>
        <taxon>fabids</taxon>
        <taxon>Rosales</taxon>
        <taxon>Rosaceae</taxon>
        <taxon>Rosoideae</taxon>
        <taxon>Rosoideae incertae sedis</taxon>
        <taxon>Rubus</taxon>
    </lineage>
</organism>
<evidence type="ECO:0000313" key="3">
    <source>
        <dbReference type="EMBL" id="KAK9948697.1"/>
    </source>
</evidence>
<proteinExistence type="predicted"/>
<dbReference type="Proteomes" id="UP001457282">
    <property type="component" value="Unassembled WGS sequence"/>
</dbReference>
<feature type="compositionally biased region" description="Basic residues" evidence="2">
    <location>
        <begin position="29"/>
        <end position="40"/>
    </location>
</feature>
<keyword evidence="4" id="KW-1185">Reference proteome</keyword>
<comment type="caution">
    <text evidence="3">The sequence shown here is derived from an EMBL/GenBank/DDBJ whole genome shotgun (WGS) entry which is preliminary data.</text>
</comment>
<name>A0AAW1YJA5_RUBAR</name>